<evidence type="ECO:0008006" key="4">
    <source>
        <dbReference type="Google" id="ProtNLM"/>
    </source>
</evidence>
<accession>A0A5C6TTI0</accession>
<comment type="caution">
    <text evidence="2">The sequence shown here is derived from an EMBL/GenBank/DDBJ whole genome shotgun (WGS) entry which is preliminary data.</text>
</comment>
<dbReference type="RefSeq" id="WP_147042972.1">
    <property type="nucleotide sequence ID" value="NZ_BAABIR010000003.1"/>
</dbReference>
<protein>
    <recommendedName>
        <fullName evidence="4">Spore coat protein U domain-containing protein</fullName>
    </recommendedName>
</protein>
<gene>
    <name evidence="2" type="ORF">FRZ32_07760</name>
</gene>
<dbReference type="Proteomes" id="UP000321249">
    <property type="component" value="Unassembled WGS sequence"/>
</dbReference>
<proteinExistence type="predicted"/>
<feature type="signal peptide" evidence="1">
    <location>
        <begin position="1"/>
        <end position="22"/>
    </location>
</feature>
<dbReference type="OrthoDB" id="7619271at2"/>
<evidence type="ECO:0000313" key="3">
    <source>
        <dbReference type="Proteomes" id="UP000321249"/>
    </source>
</evidence>
<dbReference type="AlphaFoldDB" id="A0A5C6TTI0"/>
<dbReference type="EMBL" id="VOQQ01000001">
    <property type="protein sequence ID" value="TXC63566.1"/>
    <property type="molecule type" value="Genomic_DNA"/>
</dbReference>
<feature type="chain" id="PRO_5022850787" description="Spore coat protein U domain-containing protein" evidence="1">
    <location>
        <begin position="23"/>
        <end position="310"/>
    </location>
</feature>
<name>A0A5C6TTI0_9SPHN</name>
<reference evidence="2 3" key="1">
    <citation type="journal article" date="2015" name="J. Microbiol.">
        <title>Sphingosinicella ginsenosidimutans sp. nov., with ginsenoside converting activity.</title>
        <authorList>
            <person name="Kim J.K."/>
            <person name="Kang M.S."/>
            <person name="Park S.C."/>
            <person name="Kim K.M."/>
            <person name="Choi K."/>
            <person name="Yoon M.H."/>
            <person name="Im W.T."/>
        </authorList>
    </citation>
    <scope>NUCLEOTIDE SEQUENCE [LARGE SCALE GENOMIC DNA]</scope>
    <source>
        <strain evidence="2 3">BS-11</strain>
    </source>
</reference>
<keyword evidence="1" id="KW-0732">Signal</keyword>
<keyword evidence="3" id="KW-1185">Reference proteome</keyword>
<sequence>MRLMLFAAGVLGLCLGQAPALARCTLNIDSPGQVRFAGNSGAGYEGFNRARFDTDFSISISNEGSETCNARLSVQRTDAADLRSGGGDRLDYAVTLPGSLATIVDNQIDVGNPPHAVPVTIASGQTQVQHLAFRIPPGQIVASGEYHATVRVRLLDASDLDISAERTVELVTTVRPEMSVMLYDSGLSSLAAARGTGSHNRTLDFGILRDNAEASLTVLVQSNDDYSLRFTSPHGGALWHETRGAADRIGYTAYFGGRALNLTSGEDYVPSVRATGLNGVSRPLRVRIGQVGLARAGRYQDQLTITVLPD</sequence>
<evidence type="ECO:0000256" key="1">
    <source>
        <dbReference type="SAM" id="SignalP"/>
    </source>
</evidence>
<evidence type="ECO:0000313" key="2">
    <source>
        <dbReference type="EMBL" id="TXC63566.1"/>
    </source>
</evidence>
<organism evidence="2 3">
    <name type="scientific">Allosphingosinicella ginsenosidimutans</name>
    <dbReference type="NCBI Taxonomy" id="1176539"/>
    <lineage>
        <taxon>Bacteria</taxon>
        <taxon>Pseudomonadati</taxon>
        <taxon>Pseudomonadota</taxon>
        <taxon>Alphaproteobacteria</taxon>
        <taxon>Sphingomonadales</taxon>
        <taxon>Sphingomonadaceae</taxon>
        <taxon>Allosphingosinicella</taxon>
    </lineage>
</organism>